<dbReference type="FunFam" id="1.10.10.580:FF:000002">
    <property type="entry name" value="Sister chromatid cohesion 1 protein 4"/>
    <property type="match status" value="1"/>
</dbReference>
<keyword evidence="3" id="KW-0132">Cell division</keyword>
<keyword evidence="4" id="KW-0159">Chromosome partition</keyword>
<evidence type="ECO:0000256" key="3">
    <source>
        <dbReference type="ARBA" id="ARBA00022776"/>
    </source>
</evidence>
<dbReference type="PANTHER" id="PTHR12585:SF69">
    <property type="entry name" value="FI11703P"/>
    <property type="match status" value="1"/>
</dbReference>
<dbReference type="STRING" id="429701.A0A2G9H9B0"/>
<evidence type="ECO:0000256" key="6">
    <source>
        <dbReference type="ARBA" id="ARBA00064543"/>
    </source>
</evidence>
<evidence type="ECO:0000256" key="1">
    <source>
        <dbReference type="ARBA" id="ARBA00004123"/>
    </source>
</evidence>
<comment type="caution">
    <text evidence="9">The sequence shown here is derived from an EMBL/GenBank/DDBJ whole genome shotgun (WGS) entry which is preliminary data.</text>
</comment>
<dbReference type="InterPro" id="IPR039781">
    <property type="entry name" value="Rad21/Rec8-like"/>
</dbReference>
<feature type="region of interest" description="Disordered" evidence="7">
    <location>
        <begin position="1"/>
        <end position="78"/>
    </location>
</feature>
<evidence type="ECO:0000256" key="5">
    <source>
        <dbReference type="ARBA" id="ARBA00023242"/>
    </source>
</evidence>
<dbReference type="GO" id="GO:0007059">
    <property type="term" value="P:chromosome segregation"/>
    <property type="evidence" value="ECO:0007669"/>
    <property type="project" value="UniProtKB-KW"/>
</dbReference>
<keyword evidence="3" id="KW-0498">Mitosis</keyword>
<dbReference type="Pfam" id="PF04824">
    <property type="entry name" value="Rad21_Rec8"/>
    <property type="match status" value="1"/>
</dbReference>
<proteinExistence type="inferred from homology"/>
<name>A0A2G9H9B0_9LAMI</name>
<feature type="compositionally biased region" description="Basic and acidic residues" evidence="7">
    <location>
        <begin position="32"/>
        <end position="45"/>
    </location>
</feature>
<dbReference type="SUPFAM" id="SSF46785">
    <property type="entry name" value="Winged helix' DNA-binding domain"/>
    <property type="match status" value="1"/>
</dbReference>
<comment type="similarity">
    <text evidence="2">Belongs to the rad21 family.</text>
</comment>
<dbReference type="GO" id="GO:0007062">
    <property type="term" value="P:sister chromatid cohesion"/>
    <property type="evidence" value="ECO:0007669"/>
    <property type="project" value="InterPro"/>
</dbReference>
<feature type="compositionally biased region" description="Polar residues" evidence="7">
    <location>
        <begin position="48"/>
        <end position="60"/>
    </location>
</feature>
<evidence type="ECO:0000256" key="7">
    <source>
        <dbReference type="SAM" id="MobiDB-lite"/>
    </source>
</evidence>
<dbReference type="PANTHER" id="PTHR12585">
    <property type="entry name" value="SCC1 / RAD21 FAMILY MEMBER"/>
    <property type="match status" value="1"/>
</dbReference>
<evidence type="ECO:0000313" key="9">
    <source>
        <dbReference type="EMBL" id="PIN14106.1"/>
    </source>
</evidence>
<keyword evidence="10" id="KW-1185">Reference proteome</keyword>
<dbReference type="OrthoDB" id="10071381at2759"/>
<dbReference type="GO" id="GO:0003682">
    <property type="term" value="F:chromatin binding"/>
    <property type="evidence" value="ECO:0007669"/>
    <property type="project" value="TreeGrafter"/>
</dbReference>
<dbReference type="InterPro" id="IPR036390">
    <property type="entry name" value="WH_DNA-bd_sf"/>
</dbReference>
<dbReference type="Proteomes" id="UP000231279">
    <property type="component" value="Unassembled WGS sequence"/>
</dbReference>
<dbReference type="AlphaFoldDB" id="A0A2G9H9B0"/>
<evidence type="ECO:0000259" key="8">
    <source>
        <dbReference type="Pfam" id="PF04824"/>
    </source>
</evidence>
<evidence type="ECO:0000256" key="4">
    <source>
        <dbReference type="ARBA" id="ARBA00022829"/>
    </source>
</evidence>
<feature type="domain" description="Rad21/Rec8-like protein C-terminal eukaryotic" evidence="8">
    <location>
        <begin position="329"/>
        <end position="379"/>
    </location>
</feature>
<sequence>MEDDKAPGKVNVIEESVHTVKNDEIAQPSKNHMSDDRLKEAKDPSLEVNVSQEPIKSTNDVGPDDSQQELSGNVGDANPAVIAGVEPLDSTGLATNYMGNASASVVQTNENMETNTNVNMDASDVVPDQKMAAPSVELGAADVDVEQISAKDKVTEKDADVSEEGEMELGARDDILPDVARDAATVELVLNANHGGLECNVHSDICNTTSEKQQEVEFSYRAPVGVLEDGYMNNGQNLDHPEAYQPDMMDAGISGFELHDRDELDYSAAVNDTEFLNVDDDELTEAADDYMPDAEETRYIENSGWSTRTRAVSKYLQSAFFKEAEYRRNSLSMDNLLIGKSRKEASRMFFETLVLKTRDYIHVEQKSPFDDITIKPRTRLMKSNF</sequence>
<dbReference type="GO" id="GO:0008278">
    <property type="term" value="C:cohesin complex"/>
    <property type="evidence" value="ECO:0007669"/>
    <property type="project" value="InterPro"/>
</dbReference>
<dbReference type="GO" id="GO:1990414">
    <property type="term" value="P:replication-born double-strand break repair via sister chromatid exchange"/>
    <property type="evidence" value="ECO:0007669"/>
    <property type="project" value="TreeGrafter"/>
</dbReference>
<keyword evidence="5" id="KW-0539">Nucleus</keyword>
<comment type="subcellular location">
    <subcellularLocation>
        <location evidence="1">Nucleus</location>
    </subcellularLocation>
</comment>
<evidence type="ECO:0000256" key="2">
    <source>
        <dbReference type="ARBA" id="ARBA00009870"/>
    </source>
</evidence>
<accession>A0A2G9H9B0</accession>
<dbReference type="InterPro" id="IPR023093">
    <property type="entry name" value="ScpA-like_C"/>
</dbReference>
<protein>
    <recommendedName>
        <fullName evidence="8">Rad21/Rec8-like protein C-terminal eukaryotic domain-containing protein</fullName>
    </recommendedName>
</protein>
<gene>
    <name evidence="9" type="ORF">CDL12_13267</name>
</gene>
<comment type="subunit">
    <text evidence="6">Component of the cohesin complex.</text>
</comment>
<organism evidence="9 10">
    <name type="scientific">Handroanthus impetiginosus</name>
    <dbReference type="NCBI Taxonomy" id="429701"/>
    <lineage>
        <taxon>Eukaryota</taxon>
        <taxon>Viridiplantae</taxon>
        <taxon>Streptophyta</taxon>
        <taxon>Embryophyta</taxon>
        <taxon>Tracheophyta</taxon>
        <taxon>Spermatophyta</taxon>
        <taxon>Magnoliopsida</taxon>
        <taxon>eudicotyledons</taxon>
        <taxon>Gunneridae</taxon>
        <taxon>Pentapetalae</taxon>
        <taxon>asterids</taxon>
        <taxon>lamiids</taxon>
        <taxon>Lamiales</taxon>
        <taxon>Bignoniaceae</taxon>
        <taxon>Crescentiina</taxon>
        <taxon>Tabebuia alliance</taxon>
        <taxon>Handroanthus</taxon>
    </lineage>
</organism>
<dbReference type="GO" id="GO:0005634">
    <property type="term" value="C:nucleus"/>
    <property type="evidence" value="ECO:0007669"/>
    <property type="project" value="UniProtKB-SubCell"/>
</dbReference>
<keyword evidence="3" id="KW-0131">Cell cycle</keyword>
<evidence type="ECO:0000313" key="10">
    <source>
        <dbReference type="Proteomes" id="UP000231279"/>
    </source>
</evidence>
<reference evidence="10" key="1">
    <citation type="journal article" date="2018" name="Gigascience">
        <title>Genome assembly of the Pink Ipe (Handroanthus impetiginosus, Bignoniaceae), a highly valued, ecologically keystone Neotropical timber forest tree.</title>
        <authorList>
            <person name="Silva-Junior O.B."/>
            <person name="Grattapaglia D."/>
            <person name="Novaes E."/>
            <person name="Collevatti R.G."/>
        </authorList>
    </citation>
    <scope>NUCLEOTIDE SEQUENCE [LARGE SCALE GENOMIC DNA]</scope>
    <source>
        <strain evidence="10">cv. UFG-1</strain>
    </source>
</reference>
<dbReference type="EMBL" id="NKXS01002349">
    <property type="protein sequence ID" value="PIN14106.1"/>
    <property type="molecule type" value="Genomic_DNA"/>
</dbReference>
<dbReference type="InterPro" id="IPR006909">
    <property type="entry name" value="Rad21/Rec8_C_eu"/>
</dbReference>
<dbReference type="Gene3D" id="1.10.10.580">
    <property type="entry name" value="Structural maintenance of chromosome 1. Chain E"/>
    <property type="match status" value="1"/>
</dbReference>
<feature type="compositionally biased region" description="Basic and acidic residues" evidence="7">
    <location>
        <begin position="15"/>
        <end position="24"/>
    </location>
</feature>